<feature type="binding site" evidence="11">
    <location>
        <position position="202"/>
    </location>
    <ligand>
        <name>ATP</name>
        <dbReference type="ChEBI" id="CHEBI:30616"/>
    </ligand>
</feature>
<evidence type="ECO:0000256" key="11">
    <source>
        <dbReference type="PROSITE-ProRule" id="PRU00706"/>
    </source>
</evidence>
<dbReference type="PROSITE" id="PS51374">
    <property type="entry name" value="NDPK_LIKE"/>
    <property type="match status" value="2"/>
</dbReference>
<comment type="similarity">
    <text evidence="11 12">Belongs to the NDK family.</text>
</comment>
<dbReference type="PROSITE" id="PS00469">
    <property type="entry name" value="NDPK"/>
    <property type="match status" value="1"/>
</dbReference>
<accession>A0AAE0G0P7</accession>
<evidence type="ECO:0000256" key="1">
    <source>
        <dbReference type="ARBA" id="ARBA00000082"/>
    </source>
</evidence>
<dbReference type="InterPro" id="IPR036850">
    <property type="entry name" value="NDK-like_dom_sf"/>
</dbReference>
<dbReference type="InterPro" id="IPR011410">
    <property type="entry name" value="NDPK7"/>
</dbReference>
<dbReference type="FunFam" id="3.30.70.141:FF:000010">
    <property type="entry name" value="Nucleoside diphosphate kinase 7"/>
    <property type="match status" value="1"/>
</dbReference>
<dbReference type="EMBL" id="LGRX02011328">
    <property type="protein sequence ID" value="KAK3269055.1"/>
    <property type="molecule type" value="Genomic_DNA"/>
</dbReference>
<evidence type="ECO:0000256" key="8">
    <source>
        <dbReference type="ARBA" id="ARBA00023273"/>
    </source>
</evidence>
<dbReference type="CDD" id="cd04412">
    <property type="entry name" value="NDPk7B"/>
    <property type="match status" value="1"/>
</dbReference>
<dbReference type="InterPro" id="IPR057579">
    <property type="entry name" value="DM10_NDK7"/>
</dbReference>
<feature type="binding site" evidence="11">
    <location>
        <position position="178"/>
    </location>
    <ligand>
        <name>ATP</name>
        <dbReference type="ChEBI" id="CHEBI:30616"/>
    </ligand>
</feature>
<evidence type="ECO:0000256" key="3">
    <source>
        <dbReference type="ARBA" id="ARBA00004138"/>
    </source>
</evidence>
<dbReference type="InterPro" id="IPR001564">
    <property type="entry name" value="Nucleoside_diP_kinase"/>
</dbReference>
<dbReference type="GO" id="GO:0004550">
    <property type="term" value="F:nucleoside diphosphate kinase activity"/>
    <property type="evidence" value="ECO:0007669"/>
    <property type="project" value="UniProtKB-EC"/>
</dbReference>
<sequence>MSGDRYAFIVDWLDPQAQIVFKYQLMYYTVDGSLEMYDIKNRRVFLKRCVYPSVSVEHLYVGSIITIYSRQLNIVEYADEYTHQAMEKQRAKTLGLIKPDGMKNMGKIVHAIYRSGFLINKMKIVQLSPADAKQFYSCHKGKPFYEKLCSFMSSGPICAMELVADDGIAKWRTLLGPTNTADAKAKAPNSLRAHFGTDGTMNACHGSDAPDTAAQELNFFFNSPRKCFSGRGGSTLCIIKPHAVLAGHAGMIIDTIQKKYKVTGAEMFVISRPNAMEFYEIYKGVCAEYTSMVEQLCEEKFIALEVSDPDGENPVDAFRELCGPPDPEIARVLRPETIRAQFGNDKVKNAVHCTDLAEDGQLEVTYFFDLLQGC</sequence>
<dbReference type="PANTHER" id="PTHR43109">
    <property type="entry name" value="NUCLEOSIDE DIPHOSPHATE KINASE 7"/>
    <property type="match status" value="1"/>
</dbReference>
<evidence type="ECO:0000256" key="5">
    <source>
        <dbReference type="ARBA" id="ARBA00022490"/>
    </source>
</evidence>
<keyword evidence="5" id="KW-0963">Cytoplasm</keyword>
<comment type="caution">
    <text evidence="11">Lacks conserved residue(s) required for the propagation of feature annotation.</text>
</comment>
<dbReference type="SMART" id="SM00676">
    <property type="entry name" value="DM10"/>
    <property type="match status" value="1"/>
</dbReference>
<feature type="binding site" evidence="11">
    <location>
        <position position="192"/>
    </location>
    <ligand>
        <name>ATP</name>
        <dbReference type="ChEBI" id="CHEBI:30616"/>
    </ligand>
</feature>
<feature type="binding site" evidence="11">
    <location>
        <position position="144"/>
    </location>
    <ligand>
        <name>ATP</name>
        <dbReference type="ChEBI" id="CHEBI:30616"/>
    </ligand>
</feature>
<evidence type="ECO:0000256" key="9">
    <source>
        <dbReference type="PIRSR" id="PIRSR036503-50"/>
    </source>
</evidence>
<dbReference type="GO" id="GO:0016787">
    <property type="term" value="F:hydrolase activity"/>
    <property type="evidence" value="ECO:0007669"/>
    <property type="project" value="UniProtKB-KW"/>
</dbReference>
<evidence type="ECO:0000256" key="10">
    <source>
        <dbReference type="PIRSR" id="PIRSR036503-51"/>
    </source>
</evidence>
<keyword evidence="7" id="KW-0206">Cytoskeleton</keyword>
<dbReference type="Pfam" id="PF25364">
    <property type="entry name" value="PH_NDK7_N"/>
    <property type="match status" value="1"/>
</dbReference>
<dbReference type="GO" id="GO:0005879">
    <property type="term" value="C:axonemal microtubule"/>
    <property type="evidence" value="ECO:0007669"/>
    <property type="project" value="TreeGrafter"/>
</dbReference>
<dbReference type="PROSITE" id="PS51336">
    <property type="entry name" value="DM10"/>
    <property type="match status" value="1"/>
</dbReference>
<dbReference type="PRINTS" id="PR01243">
    <property type="entry name" value="NUCDPKINASE"/>
</dbReference>
<comment type="subcellular location">
    <subcellularLocation>
        <location evidence="3">Cell projection</location>
        <location evidence="3">Cilium</location>
    </subcellularLocation>
    <subcellularLocation>
        <location evidence="4">Cytoplasm</location>
        <location evidence="4">Cytoskeleton</location>
    </subcellularLocation>
</comment>
<comment type="catalytic activity">
    <reaction evidence="2">
        <text>a ribonucleoside 5'-diphosphate + ATP = a ribonucleoside 5'-triphosphate + ADP</text>
        <dbReference type="Rhea" id="RHEA:18113"/>
        <dbReference type="ChEBI" id="CHEBI:30616"/>
        <dbReference type="ChEBI" id="CHEBI:57930"/>
        <dbReference type="ChEBI" id="CHEBI:61557"/>
        <dbReference type="ChEBI" id="CHEBI:456216"/>
        <dbReference type="EC" id="2.7.4.6"/>
    </reaction>
</comment>
<comment type="catalytic activity">
    <reaction evidence="1 13">
        <text>a 2'-deoxyribonucleoside 5'-diphosphate + ATP = a 2'-deoxyribonucleoside 5'-triphosphate + ADP</text>
        <dbReference type="Rhea" id="RHEA:44640"/>
        <dbReference type="ChEBI" id="CHEBI:30616"/>
        <dbReference type="ChEBI" id="CHEBI:61560"/>
        <dbReference type="ChEBI" id="CHEBI:73316"/>
        <dbReference type="ChEBI" id="CHEBI:456216"/>
        <dbReference type="EC" id="2.7.4.6"/>
    </reaction>
</comment>
<dbReference type="AlphaFoldDB" id="A0AAE0G0P7"/>
<dbReference type="PIRSF" id="PIRSF036503">
    <property type="entry name" value="NDK7"/>
    <property type="match status" value="1"/>
</dbReference>
<keyword evidence="13" id="KW-0418">Kinase</keyword>
<dbReference type="SMART" id="SM00562">
    <property type="entry name" value="NDK"/>
    <property type="match status" value="2"/>
</dbReference>
<keyword evidence="6" id="KW-0378">Hydrolase</keyword>
<dbReference type="EC" id="2.7.4.6" evidence="13"/>
<evidence type="ECO:0000313" key="15">
    <source>
        <dbReference type="EMBL" id="KAK3269055.1"/>
    </source>
</evidence>
<feature type="binding site" evidence="11">
    <location>
        <position position="172"/>
    </location>
    <ligand>
        <name>ATP</name>
        <dbReference type="ChEBI" id="CHEBI:30616"/>
    </ligand>
</feature>
<keyword evidence="10 13" id="KW-0067">ATP-binding</keyword>
<evidence type="ECO:0000256" key="6">
    <source>
        <dbReference type="ARBA" id="ARBA00022801"/>
    </source>
</evidence>
<keyword evidence="16" id="KW-1185">Reference proteome</keyword>
<feature type="active site" description="Pros-phosphohistidine intermediate" evidence="9 11">
    <location>
        <position position="205"/>
    </location>
</feature>
<evidence type="ECO:0000259" key="14">
    <source>
        <dbReference type="PROSITE" id="PS51336"/>
    </source>
</evidence>
<evidence type="ECO:0000256" key="12">
    <source>
        <dbReference type="RuleBase" id="RU004011"/>
    </source>
</evidence>
<dbReference type="InterPro" id="IPR006602">
    <property type="entry name" value="DM10_dom"/>
</dbReference>
<evidence type="ECO:0000256" key="2">
    <source>
        <dbReference type="ARBA" id="ARBA00000937"/>
    </source>
</evidence>
<name>A0AAE0G0P7_9CHLO</name>
<protein>
    <recommendedName>
        <fullName evidence="13">Nucleoside diphosphate kinase</fullName>
        <ecNumber evidence="13">2.7.4.6</ecNumber>
    </recommendedName>
</protein>
<keyword evidence="10 13" id="KW-0547">Nucleotide-binding</keyword>
<dbReference type="Proteomes" id="UP001190700">
    <property type="component" value="Unassembled WGS sequence"/>
</dbReference>
<dbReference type="Pfam" id="PF00334">
    <property type="entry name" value="NDK"/>
    <property type="match status" value="2"/>
</dbReference>
<dbReference type="InterPro" id="IPR023005">
    <property type="entry name" value="Nucleoside_diP_kinase_AS"/>
</dbReference>
<dbReference type="InterPro" id="IPR034907">
    <property type="entry name" value="NDK-like_dom"/>
</dbReference>
<feature type="domain" description="DM10" evidence="14">
    <location>
        <begin position="2"/>
        <end position="90"/>
    </location>
</feature>
<keyword evidence="13" id="KW-0808">Transferase</keyword>
<dbReference type="GO" id="GO:0006183">
    <property type="term" value="P:GTP biosynthetic process"/>
    <property type="evidence" value="ECO:0007669"/>
    <property type="project" value="InterPro"/>
</dbReference>
<reference evidence="15 16" key="1">
    <citation type="journal article" date="2015" name="Genome Biol. Evol.">
        <title>Comparative Genomics of a Bacterivorous Green Alga Reveals Evolutionary Causalities and Consequences of Phago-Mixotrophic Mode of Nutrition.</title>
        <authorList>
            <person name="Burns J.A."/>
            <person name="Paasch A."/>
            <person name="Narechania A."/>
            <person name="Kim E."/>
        </authorList>
    </citation>
    <scope>NUCLEOTIDE SEQUENCE [LARGE SCALE GENOMIC DNA]</scope>
    <source>
        <strain evidence="15 16">PLY_AMNH</strain>
    </source>
</reference>
<dbReference type="InterPro" id="IPR037993">
    <property type="entry name" value="NDPk7B"/>
</dbReference>
<gene>
    <name evidence="15" type="ORF">CYMTET_22477</name>
</gene>
<dbReference type="PANTHER" id="PTHR43109:SF2">
    <property type="entry name" value="NUCLEOSIDE DIPHOSPHATE KINASE 7"/>
    <property type="match status" value="1"/>
</dbReference>
<dbReference type="GO" id="GO:0006241">
    <property type="term" value="P:CTP biosynthetic process"/>
    <property type="evidence" value="ECO:0007669"/>
    <property type="project" value="InterPro"/>
</dbReference>
<feature type="binding site" evidence="11">
    <location>
        <position position="98"/>
    </location>
    <ligand>
        <name>ATP</name>
        <dbReference type="ChEBI" id="CHEBI:30616"/>
    </ligand>
</feature>
<proteinExistence type="inferred from homology"/>
<organism evidence="15 16">
    <name type="scientific">Cymbomonas tetramitiformis</name>
    <dbReference type="NCBI Taxonomy" id="36881"/>
    <lineage>
        <taxon>Eukaryota</taxon>
        <taxon>Viridiplantae</taxon>
        <taxon>Chlorophyta</taxon>
        <taxon>Pyramimonadophyceae</taxon>
        <taxon>Pyramimonadales</taxon>
        <taxon>Pyramimonadaceae</taxon>
        <taxon>Cymbomonas</taxon>
    </lineage>
</organism>
<evidence type="ECO:0000313" key="16">
    <source>
        <dbReference type="Proteomes" id="UP001190700"/>
    </source>
</evidence>
<dbReference type="SUPFAM" id="SSF54919">
    <property type="entry name" value="Nucleoside diphosphate kinase, NDK"/>
    <property type="match status" value="2"/>
</dbReference>
<evidence type="ECO:0000256" key="13">
    <source>
        <dbReference type="RuleBase" id="RU004013"/>
    </source>
</evidence>
<dbReference type="GO" id="GO:0006228">
    <property type="term" value="P:UTP biosynthetic process"/>
    <property type="evidence" value="ECO:0007669"/>
    <property type="project" value="InterPro"/>
</dbReference>
<dbReference type="Gene3D" id="3.30.70.141">
    <property type="entry name" value="Nucleoside diphosphate kinase-like domain"/>
    <property type="match status" value="2"/>
</dbReference>
<dbReference type="GO" id="GO:0005524">
    <property type="term" value="F:ATP binding"/>
    <property type="evidence" value="ECO:0007669"/>
    <property type="project" value="UniProtKB-KW"/>
</dbReference>
<comment type="caution">
    <text evidence="15">The sequence shown here is derived from an EMBL/GenBank/DDBJ whole genome shotgun (WGS) entry which is preliminary data.</text>
</comment>
<feature type="active site" description="Pros-phosphohistidine intermediate" evidence="11">
    <location>
        <position position="352"/>
    </location>
</feature>
<keyword evidence="8" id="KW-0966">Cell projection</keyword>
<evidence type="ECO:0000256" key="7">
    <source>
        <dbReference type="ARBA" id="ARBA00023212"/>
    </source>
</evidence>
<evidence type="ECO:0000256" key="4">
    <source>
        <dbReference type="ARBA" id="ARBA00004245"/>
    </source>
</evidence>
<dbReference type="Gene3D" id="2.30.29.170">
    <property type="match status" value="1"/>
</dbReference>